<protein>
    <submittedName>
        <fullName evidence="2">Uncharacterized protein</fullName>
    </submittedName>
</protein>
<dbReference type="Proteomes" id="UP000266743">
    <property type="component" value="Chromosome 3"/>
</dbReference>
<dbReference type="EMBL" id="QSBY01000003">
    <property type="protein sequence ID" value="RHW73700.1"/>
    <property type="molecule type" value="Genomic_DNA"/>
</dbReference>
<proteinExistence type="predicted"/>
<feature type="region of interest" description="Disordered" evidence="1">
    <location>
        <begin position="283"/>
        <end position="302"/>
    </location>
</feature>
<comment type="caution">
    <text evidence="2">The sequence shown here is derived from an EMBL/GenBank/DDBJ whole genome shotgun (WGS) entry which is preliminary data.</text>
</comment>
<evidence type="ECO:0000256" key="1">
    <source>
        <dbReference type="SAM" id="MobiDB-lite"/>
    </source>
</evidence>
<evidence type="ECO:0000313" key="2">
    <source>
        <dbReference type="EMBL" id="RHW73700.1"/>
    </source>
</evidence>
<accession>A0A3L6LGP6</accession>
<name>A0A3L6LGP6_9TRYP</name>
<reference evidence="2" key="1">
    <citation type="submission" date="2018-09" db="EMBL/GenBank/DDBJ databases">
        <title>whole genome sequence of T. equiperdum IVM-t1 strain.</title>
        <authorList>
            <person name="Suganuma K."/>
        </authorList>
    </citation>
    <scope>NUCLEOTIDE SEQUENCE [LARGE SCALE GENOMIC DNA]</scope>
    <source>
        <strain evidence="2">IVM-t1</strain>
    </source>
</reference>
<gene>
    <name evidence="2" type="ORF">DPX39_030039100</name>
</gene>
<organism evidence="2">
    <name type="scientific">Trypanosoma brucei equiperdum</name>
    <dbReference type="NCBI Taxonomy" id="630700"/>
    <lineage>
        <taxon>Eukaryota</taxon>
        <taxon>Discoba</taxon>
        <taxon>Euglenozoa</taxon>
        <taxon>Kinetoplastea</taxon>
        <taxon>Metakinetoplastina</taxon>
        <taxon>Trypanosomatida</taxon>
        <taxon>Trypanosomatidae</taxon>
        <taxon>Trypanosoma</taxon>
    </lineage>
</organism>
<dbReference type="AlphaFoldDB" id="A0A3L6LGP6"/>
<sequence>MKCWSPHSVRKNLAKHLRDLKEDSDAPPALRCLAAESSWDSIDAFGDTCNEGSGATWGYSELEFSGGEIDEAIREEVSSRQSSLTPVGTKRELCIGDSAEEVSGFIRTLSSGSPVGRSVKGGGGRKVSCTPKGRFMNHDGARALSVLLPLTGLRHHPTFPVDPSLSCSQVRKSGGNKFKSAPLLLCDNKQRKPISSRQPKGSFRNHRAHLHQPLASLQPESFFASYPCGRLHHLVRNPKVKQFVAYRSGNGNSDVSNFALDATVTRRSRRQRVNEHLFVDGEVKPHPRSRTHSKHLSESLRTPTTSAPILELLAPRKTPHRNAGEGVRGGTLSVRSQFDYCFSPGGTSRSSNNNRIIRQGSAEWFERASGGQNSQSNLYWRHATRVRAALTMRGMGDGGDAGAALSQECGSPVSSLWASTTFTIDMRPSLCDAPLDILMTSSATTGSPYTTIG</sequence>